<proteinExistence type="predicted"/>
<feature type="domain" description="Reductase C-terminal" evidence="6">
    <location>
        <begin position="323"/>
        <end position="405"/>
    </location>
</feature>
<dbReference type="InterPro" id="IPR023753">
    <property type="entry name" value="FAD/NAD-binding_dom"/>
</dbReference>
<dbReference type="Pfam" id="PF07992">
    <property type="entry name" value="Pyr_redox_2"/>
    <property type="match status" value="1"/>
</dbReference>
<dbReference type="Gene3D" id="3.50.50.60">
    <property type="entry name" value="FAD/NAD(P)-binding domain"/>
    <property type="match status" value="2"/>
</dbReference>
<protein>
    <submittedName>
        <fullName evidence="7">FAD-dependent oxidoreductase</fullName>
    </submittedName>
</protein>
<dbReference type="SUPFAM" id="SSF55424">
    <property type="entry name" value="FAD/NAD-linked reductases, dimerisation (C-terminal) domain"/>
    <property type="match status" value="1"/>
</dbReference>
<dbReference type="RefSeq" id="WP_204717145.1">
    <property type="nucleotide sequence ID" value="NZ_JAFFGU010000001.1"/>
</dbReference>
<organism evidence="7 8">
    <name type="scientific">Gordonia rubripertincta</name>
    <name type="common">Rhodococcus corallinus</name>
    <dbReference type="NCBI Taxonomy" id="36822"/>
    <lineage>
        <taxon>Bacteria</taxon>
        <taxon>Bacillati</taxon>
        <taxon>Actinomycetota</taxon>
        <taxon>Actinomycetes</taxon>
        <taxon>Mycobacteriales</taxon>
        <taxon>Gordoniaceae</taxon>
        <taxon>Gordonia</taxon>
    </lineage>
</organism>
<sequence>MSGRILIVGGGEAGLTIAVTLRELGHTGEICLVGAEPFPPYQRPPLSKEYLADGDEPAPLRAPEFYAANQINLLTGRRVVGIEQDGNGGGAAYFDDDSVVRFNRLALATGSTPRRLPVPGAEADGVATLRTVEDARAIRAGLEKARDVVIVGGGFVGLEVAAAARARGATVTVVEATDRILGRVVAEPVSSFVRDHHREQGIRIETGRSVTSIGVTSGRADSVILDDGESVPADLVVVGVGASPAVDVATMLGLDCSPGIVVDDRARTSDRGVVAAGDCTVSPHPHRKGHVIAIESVNNAVEQGKLAAHTLLGIEPAPRGVPWFWSNQGSLKIQIAGISDGHDRSVVRRGAADRITVLYYRDGVLIAGDTVDDPREHMAIKRALAQNATIDPEAAADTTRPLKSLVAPLMSAN</sequence>
<dbReference type="PRINTS" id="PR00368">
    <property type="entry name" value="FADPNR"/>
</dbReference>
<dbReference type="GO" id="GO:0016651">
    <property type="term" value="F:oxidoreductase activity, acting on NAD(P)H"/>
    <property type="evidence" value="ECO:0007669"/>
    <property type="project" value="TreeGrafter"/>
</dbReference>
<accession>A0AAW4FZ11</accession>
<dbReference type="InterPro" id="IPR036188">
    <property type="entry name" value="FAD/NAD-bd_sf"/>
</dbReference>
<evidence type="ECO:0000256" key="1">
    <source>
        <dbReference type="ARBA" id="ARBA00001974"/>
    </source>
</evidence>
<dbReference type="EMBL" id="JAFFGU010000001">
    <property type="protein sequence ID" value="MBM7276304.1"/>
    <property type="molecule type" value="Genomic_DNA"/>
</dbReference>
<dbReference type="InterPro" id="IPR028202">
    <property type="entry name" value="Reductase_C"/>
</dbReference>
<name>A0AAW4FZ11_GORRU</name>
<dbReference type="Gene3D" id="3.30.390.30">
    <property type="match status" value="1"/>
</dbReference>
<dbReference type="Proteomes" id="UP001195196">
    <property type="component" value="Unassembled WGS sequence"/>
</dbReference>
<dbReference type="AlphaFoldDB" id="A0AAW4FZ11"/>
<evidence type="ECO:0000256" key="2">
    <source>
        <dbReference type="ARBA" id="ARBA00022630"/>
    </source>
</evidence>
<evidence type="ECO:0000313" key="8">
    <source>
        <dbReference type="Proteomes" id="UP001195196"/>
    </source>
</evidence>
<reference evidence="7" key="1">
    <citation type="submission" date="2021-02" db="EMBL/GenBank/DDBJ databases">
        <title>Taxonomy, biology and ecology of Rhodococcus bacteria occurring in California pistachio and other woody hosts as revealed by genome sequence analyses.</title>
        <authorList>
            <person name="Riely B."/>
            <person name="Gai Y."/>
        </authorList>
    </citation>
    <scope>NUCLEOTIDE SEQUENCE</scope>
    <source>
        <strain evidence="7">BP-295</strain>
    </source>
</reference>
<evidence type="ECO:0000313" key="7">
    <source>
        <dbReference type="EMBL" id="MBM7276304.1"/>
    </source>
</evidence>
<dbReference type="InterPro" id="IPR050446">
    <property type="entry name" value="FAD-oxidoreductase/Apoptosis"/>
</dbReference>
<feature type="domain" description="FAD/NAD(P)-binding" evidence="5">
    <location>
        <begin position="4"/>
        <end position="304"/>
    </location>
</feature>
<evidence type="ECO:0000256" key="3">
    <source>
        <dbReference type="ARBA" id="ARBA00022827"/>
    </source>
</evidence>
<keyword evidence="2" id="KW-0285">Flavoprotein</keyword>
<dbReference type="PANTHER" id="PTHR43557:SF2">
    <property type="entry name" value="RIESKE DOMAIN-CONTAINING PROTEIN-RELATED"/>
    <property type="match status" value="1"/>
</dbReference>
<gene>
    <name evidence="7" type="ORF">JTZ10_00900</name>
</gene>
<dbReference type="SUPFAM" id="SSF51905">
    <property type="entry name" value="FAD/NAD(P)-binding domain"/>
    <property type="match status" value="1"/>
</dbReference>
<keyword evidence="4" id="KW-0560">Oxidoreductase</keyword>
<dbReference type="InterPro" id="IPR016156">
    <property type="entry name" value="FAD/NAD-linked_Rdtase_dimer_sf"/>
</dbReference>
<comment type="cofactor">
    <cofactor evidence="1">
        <name>FAD</name>
        <dbReference type="ChEBI" id="CHEBI:57692"/>
    </cofactor>
</comment>
<evidence type="ECO:0000259" key="5">
    <source>
        <dbReference type="Pfam" id="PF07992"/>
    </source>
</evidence>
<evidence type="ECO:0000259" key="6">
    <source>
        <dbReference type="Pfam" id="PF14759"/>
    </source>
</evidence>
<dbReference type="PRINTS" id="PR00411">
    <property type="entry name" value="PNDRDTASEI"/>
</dbReference>
<keyword evidence="3" id="KW-0274">FAD</keyword>
<dbReference type="Pfam" id="PF14759">
    <property type="entry name" value="Reductase_C"/>
    <property type="match status" value="1"/>
</dbReference>
<evidence type="ECO:0000256" key="4">
    <source>
        <dbReference type="ARBA" id="ARBA00023002"/>
    </source>
</evidence>
<dbReference type="GO" id="GO:0005737">
    <property type="term" value="C:cytoplasm"/>
    <property type="evidence" value="ECO:0007669"/>
    <property type="project" value="TreeGrafter"/>
</dbReference>
<dbReference type="PANTHER" id="PTHR43557">
    <property type="entry name" value="APOPTOSIS-INDUCING FACTOR 1"/>
    <property type="match status" value="1"/>
</dbReference>
<comment type="caution">
    <text evidence="7">The sequence shown here is derived from an EMBL/GenBank/DDBJ whole genome shotgun (WGS) entry which is preliminary data.</text>
</comment>